<dbReference type="GO" id="GO:0016616">
    <property type="term" value="F:oxidoreductase activity, acting on the CH-OH group of donors, NAD or NADP as acceptor"/>
    <property type="evidence" value="ECO:0007669"/>
    <property type="project" value="InterPro"/>
</dbReference>
<dbReference type="Proteomes" id="UP000290408">
    <property type="component" value="Chromosome"/>
</dbReference>
<dbReference type="InterPro" id="IPR006139">
    <property type="entry name" value="D-isomer_2_OHA_DH_cat_dom"/>
</dbReference>
<sequence length="329" mass="35519">MPRQSVVVVLHDGDLPSEQAMAPVLERAHEVRYATAAELPEAIVGADVLFAYDFFSTAIPDAWPAADSLEWLHVASTGVDAILSPEVRESDVVLTNSRGVFDEAIAEYVLGQVVSIAKGLPRSWELQQAHRWVHRESERVAGSRVLVVGTGQIGRAIARLLRAVGMEVSASGRRARTGDPDFGTVTAQGDLHHALAGADWVVCIAPLTDATRGMFDAAAFRAMPDHARFINVGRGESVVTDDLVTALQEGAIAGAALDVLDTEPLPTDHPLWDLPDVVITPHSSGDFVGWREELVRLFADNFTRWVDEEPLRHVVDTSLGYVPTDGSPA</sequence>
<dbReference type="FunFam" id="3.40.50.720:FF:000363">
    <property type="entry name" value="D-isomer specific 2-hydroxyacid dehydrogenase"/>
    <property type="match status" value="1"/>
</dbReference>
<name>A0A4P6MXC9_9MICO</name>
<dbReference type="Pfam" id="PF00389">
    <property type="entry name" value="2-Hacid_dh"/>
    <property type="match status" value="1"/>
</dbReference>
<dbReference type="STRING" id="1216970.GCA_001570985_02639"/>
<dbReference type="SUPFAM" id="SSF51735">
    <property type="entry name" value="NAD(P)-binding Rossmann-fold domains"/>
    <property type="match status" value="1"/>
</dbReference>
<dbReference type="AlphaFoldDB" id="A0A4P6MXC9"/>
<dbReference type="CDD" id="cd05300">
    <property type="entry name" value="2-Hacid_dh_1"/>
    <property type="match status" value="1"/>
</dbReference>
<keyword evidence="3" id="KW-0520">NAD</keyword>
<dbReference type="KEGG" id="jli:EXU32_16710"/>
<evidence type="ECO:0000256" key="1">
    <source>
        <dbReference type="ARBA" id="ARBA00005854"/>
    </source>
</evidence>
<evidence type="ECO:0000313" key="8">
    <source>
        <dbReference type="Proteomes" id="UP000290408"/>
    </source>
</evidence>
<keyword evidence="8" id="KW-1185">Reference proteome</keyword>
<gene>
    <name evidence="7" type="ORF">EXU32_16710</name>
</gene>
<proteinExistence type="inferred from homology"/>
<dbReference type="Gene3D" id="3.40.50.720">
    <property type="entry name" value="NAD(P)-binding Rossmann-like Domain"/>
    <property type="match status" value="2"/>
</dbReference>
<dbReference type="PANTHER" id="PTHR43333">
    <property type="entry name" value="2-HACID_DH_C DOMAIN-CONTAINING PROTEIN"/>
    <property type="match status" value="1"/>
</dbReference>
<dbReference type="InterPro" id="IPR036291">
    <property type="entry name" value="NAD(P)-bd_dom_sf"/>
</dbReference>
<protein>
    <submittedName>
        <fullName evidence="7">D-2-hydroxyacid dehydrogenase</fullName>
    </submittedName>
</protein>
<evidence type="ECO:0000256" key="3">
    <source>
        <dbReference type="ARBA" id="ARBA00023027"/>
    </source>
</evidence>
<dbReference type="RefSeq" id="WP_130630913.1">
    <property type="nucleotide sequence ID" value="NZ_CP036164.1"/>
</dbReference>
<dbReference type="Pfam" id="PF02826">
    <property type="entry name" value="2-Hacid_dh_C"/>
    <property type="match status" value="1"/>
</dbReference>
<accession>A0A4P6MXC9</accession>
<organism evidence="7 8">
    <name type="scientific">Janibacter limosus</name>
    <dbReference type="NCBI Taxonomy" id="53458"/>
    <lineage>
        <taxon>Bacteria</taxon>
        <taxon>Bacillati</taxon>
        <taxon>Actinomycetota</taxon>
        <taxon>Actinomycetes</taxon>
        <taxon>Micrococcales</taxon>
        <taxon>Intrasporangiaceae</taxon>
        <taxon>Janibacter</taxon>
    </lineage>
</organism>
<evidence type="ECO:0000259" key="5">
    <source>
        <dbReference type="Pfam" id="PF00389"/>
    </source>
</evidence>
<keyword evidence="2 4" id="KW-0560">Oxidoreductase</keyword>
<dbReference type="OrthoDB" id="4324715at2"/>
<dbReference type="InterPro" id="IPR006140">
    <property type="entry name" value="D-isomer_DH_NAD-bd"/>
</dbReference>
<dbReference type="PANTHER" id="PTHR43333:SF1">
    <property type="entry name" value="D-ISOMER SPECIFIC 2-HYDROXYACID DEHYDROGENASE NAD-BINDING DOMAIN-CONTAINING PROTEIN"/>
    <property type="match status" value="1"/>
</dbReference>
<reference evidence="7 8" key="1">
    <citation type="submission" date="2019-02" db="EMBL/GenBank/DDBJ databases">
        <title>Genomic data mining of an Antarctic deep-sea actinobacterium, Janibacterlimosus P3-3-X1.</title>
        <authorList>
            <person name="Liao L."/>
            <person name="Chen B."/>
        </authorList>
    </citation>
    <scope>NUCLEOTIDE SEQUENCE [LARGE SCALE GENOMIC DNA]</scope>
    <source>
        <strain evidence="7 8">P3-3-X1</strain>
    </source>
</reference>
<feature type="domain" description="D-isomer specific 2-hydroxyacid dehydrogenase catalytic" evidence="5">
    <location>
        <begin position="22"/>
        <end position="315"/>
    </location>
</feature>
<feature type="domain" description="D-isomer specific 2-hydroxyacid dehydrogenase NAD-binding" evidence="6">
    <location>
        <begin position="111"/>
        <end position="283"/>
    </location>
</feature>
<evidence type="ECO:0000313" key="7">
    <source>
        <dbReference type="EMBL" id="QBF47739.1"/>
    </source>
</evidence>
<comment type="similarity">
    <text evidence="1 4">Belongs to the D-isomer specific 2-hydroxyacid dehydrogenase family.</text>
</comment>
<dbReference type="EMBL" id="CP036164">
    <property type="protein sequence ID" value="QBF47739.1"/>
    <property type="molecule type" value="Genomic_DNA"/>
</dbReference>
<dbReference type="SUPFAM" id="SSF52283">
    <property type="entry name" value="Formate/glycerate dehydrogenase catalytic domain-like"/>
    <property type="match status" value="1"/>
</dbReference>
<evidence type="ECO:0000256" key="2">
    <source>
        <dbReference type="ARBA" id="ARBA00023002"/>
    </source>
</evidence>
<evidence type="ECO:0000259" key="6">
    <source>
        <dbReference type="Pfam" id="PF02826"/>
    </source>
</evidence>
<evidence type="ECO:0000256" key="4">
    <source>
        <dbReference type="RuleBase" id="RU003719"/>
    </source>
</evidence>
<dbReference type="GO" id="GO:0051287">
    <property type="term" value="F:NAD binding"/>
    <property type="evidence" value="ECO:0007669"/>
    <property type="project" value="InterPro"/>
</dbReference>